<evidence type="ECO:0000256" key="6">
    <source>
        <dbReference type="SAM" id="MobiDB-lite"/>
    </source>
</evidence>
<evidence type="ECO:0000256" key="5">
    <source>
        <dbReference type="ARBA" id="ARBA00023285"/>
    </source>
</evidence>
<evidence type="ECO:0000256" key="4">
    <source>
        <dbReference type="ARBA" id="ARBA00023235"/>
    </source>
</evidence>
<organism evidence="8 9">
    <name type="scientific">Trinickia violacea</name>
    <dbReference type="NCBI Taxonomy" id="2571746"/>
    <lineage>
        <taxon>Bacteria</taxon>
        <taxon>Pseudomonadati</taxon>
        <taxon>Pseudomonadota</taxon>
        <taxon>Betaproteobacteria</taxon>
        <taxon>Burkholderiales</taxon>
        <taxon>Burkholderiaceae</taxon>
        <taxon>Trinickia</taxon>
    </lineage>
</organism>
<dbReference type="KEGG" id="tvl:FAZ95_13095"/>
<keyword evidence="4" id="KW-0413">Isomerase</keyword>
<dbReference type="Pfam" id="PF02310">
    <property type="entry name" value="B12-binding"/>
    <property type="match status" value="1"/>
</dbReference>
<accession>A0A4P8IS53</accession>
<keyword evidence="2" id="KW-0846">Cobalamin</keyword>
<dbReference type="EMBL" id="CP040077">
    <property type="protein sequence ID" value="QCP50033.1"/>
    <property type="molecule type" value="Genomic_DNA"/>
</dbReference>
<dbReference type="NCBIfam" id="TIGR00640">
    <property type="entry name" value="acid_CoA_mut_C"/>
    <property type="match status" value="1"/>
</dbReference>
<feature type="compositionally biased region" description="Basic and acidic residues" evidence="6">
    <location>
        <begin position="41"/>
        <end position="61"/>
    </location>
</feature>
<evidence type="ECO:0000256" key="2">
    <source>
        <dbReference type="ARBA" id="ARBA00022628"/>
    </source>
</evidence>
<dbReference type="GO" id="GO:0016853">
    <property type="term" value="F:isomerase activity"/>
    <property type="evidence" value="ECO:0007669"/>
    <property type="project" value="UniProtKB-KW"/>
</dbReference>
<dbReference type="RefSeq" id="WP_137332856.1">
    <property type="nucleotide sequence ID" value="NZ_CP040077.1"/>
</dbReference>
<gene>
    <name evidence="8" type="ORF">FAZ95_13095</name>
</gene>
<keyword evidence="5" id="KW-0170">Cobalt</keyword>
<dbReference type="GO" id="GO:0031419">
    <property type="term" value="F:cobalamin binding"/>
    <property type="evidence" value="ECO:0007669"/>
    <property type="project" value="UniProtKB-KW"/>
</dbReference>
<protein>
    <recommendedName>
        <fullName evidence="7">B12-binding domain-containing protein</fullName>
    </recommendedName>
</protein>
<evidence type="ECO:0000313" key="9">
    <source>
        <dbReference type="Proteomes" id="UP000298656"/>
    </source>
</evidence>
<evidence type="ECO:0000259" key="7">
    <source>
        <dbReference type="PROSITE" id="PS51332"/>
    </source>
</evidence>
<keyword evidence="3" id="KW-0479">Metal-binding</keyword>
<dbReference type="InterPro" id="IPR006159">
    <property type="entry name" value="Acid_CoA_mut_C"/>
</dbReference>
<dbReference type="PANTHER" id="PTHR48101:SF1">
    <property type="entry name" value="METHYLMALONYL-COA MUTASE, LARGE SUBUNIT"/>
    <property type="match status" value="1"/>
</dbReference>
<dbReference type="Gene3D" id="3.40.50.280">
    <property type="entry name" value="Cobalamin-binding domain"/>
    <property type="match status" value="1"/>
</dbReference>
<dbReference type="PROSITE" id="PS51332">
    <property type="entry name" value="B12_BINDING"/>
    <property type="match status" value="1"/>
</dbReference>
<evidence type="ECO:0000256" key="1">
    <source>
        <dbReference type="ARBA" id="ARBA00001922"/>
    </source>
</evidence>
<dbReference type="PANTHER" id="PTHR48101">
    <property type="entry name" value="METHYLMALONYL-COA MUTASE, MITOCHONDRIAL-RELATED"/>
    <property type="match status" value="1"/>
</dbReference>
<dbReference type="OrthoDB" id="9788468at2"/>
<evidence type="ECO:0000313" key="8">
    <source>
        <dbReference type="EMBL" id="QCP50033.1"/>
    </source>
</evidence>
<proteinExistence type="predicted"/>
<dbReference type="AlphaFoldDB" id="A0A4P8IS53"/>
<name>A0A4P8IS53_9BURK</name>
<dbReference type="GO" id="GO:0046872">
    <property type="term" value="F:metal ion binding"/>
    <property type="evidence" value="ECO:0007669"/>
    <property type="project" value="UniProtKB-KW"/>
</dbReference>
<dbReference type="SUPFAM" id="SSF52242">
    <property type="entry name" value="Cobalamin (vitamin B12)-binding domain"/>
    <property type="match status" value="1"/>
</dbReference>
<feature type="region of interest" description="Disordered" evidence="6">
    <location>
        <begin position="41"/>
        <end position="66"/>
    </location>
</feature>
<feature type="domain" description="B12-binding" evidence="7">
    <location>
        <begin position="69"/>
        <end position="200"/>
    </location>
</feature>
<comment type="cofactor">
    <cofactor evidence="1">
        <name>adenosylcob(III)alamin</name>
        <dbReference type="ChEBI" id="CHEBI:18408"/>
    </cofactor>
</comment>
<evidence type="ECO:0000256" key="3">
    <source>
        <dbReference type="ARBA" id="ARBA00022723"/>
    </source>
</evidence>
<reference evidence="8 9" key="1">
    <citation type="submission" date="2019-05" db="EMBL/GenBank/DDBJ databases">
        <title>Burkholderia sp. DHOD12, isolated from subtropical forest soil.</title>
        <authorList>
            <person name="Gao Z.-H."/>
            <person name="Qiu L.-H."/>
        </authorList>
    </citation>
    <scope>NUCLEOTIDE SEQUENCE [LARGE SCALE GENOMIC DNA]</scope>
    <source>
        <strain evidence="8 9">DHOD12</strain>
    </source>
</reference>
<dbReference type="InterPro" id="IPR036724">
    <property type="entry name" value="Cobalamin-bd_sf"/>
</dbReference>
<keyword evidence="9" id="KW-1185">Reference proteome</keyword>
<dbReference type="InterPro" id="IPR006158">
    <property type="entry name" value="Cobalamin-bd"/>
</dbReference>
<dbReference type="Proteomes" id="UP000298656">
    <property type="component" value="Chromosome 1"/>
</dbReference>
<sequence length="206" mass="21741">MTPICLASSRFTQTRTSFGQRLYAVGSNAGSVERVCGEHDIHKRQDAGDRKIESTEKNDKRRSSRRDRRPCILIAKLGQDGHDRGAAVVASALADAGYEVMRAPLFQQPVSVADSVQSEGVDIVGVSSLSGAHLELVGRLLDELASRGLPTRVVVGGIVPGEHAAELASKGVSAIFGPGTSLEAIVESLCECIEQACDAARVGDCL</sequence>